<dbReference type="AlphaFoldDB" id="A0A1Y3YNC9"/>
<feature type="chain" id="PRO_5012847829" description="DUF3575 domain-containing protein" evidence="1">
    <location>
        <begin position="25"/>
        <end position="194"/>
    </location>
</feature>
<name>A0A1Y3YNC9_9BACE</name>
<evidence type="ECO:0000256" key="1">
    <source>
        <dbReference type="SAM" id="SignalP"/>
    </source>
</evidence>
<evidence type="ECO:0000313" key="3">
    <source>
        <dbReference type="Proteomes" id="UP000195386"/>
    </source>
</evidence>
<dbReference type="SUPFAM" id="SSF103515">
    <property type="entry name" value="Autotransporter"/>
    <property type="match status" value="1"/>
</dbReference>
<comment type="caution">
    <text evidence="2">The sequence shown here is derived from an EMBL/GenBank/DDBJ whole genome shotgun (WGS) entry which is preliminary data.</text>
</comment>
<gene>
    <name evidence="2" type="ORF">B5F97_15805</name>
</gene>
<dbReference type="Pfam" id="PF12099">
    <property type="entry name" value="DUF3575"/>
    <property type="match status" value="1"/>
</dbReference>
<evidence type="ECO:0008006" key="4">
    <source>
        <dbReference type="Google" id="ProtNLM"/>
    </source>
</evidence>
<reference evidence="3" key="1">
    <citation type="submission" date="2017-04" db="EMBL/GenBank/DDBJ databases">
        <title>Function of individual gut microbiota members based on whole genome sequencing of pure cultures obtained from chicken caecum.</title>
        <authorList>
            <person name="Medvecky M."/>
            <person name="Cejkova D."/>
            <person name="Polansky O."/>
            <person name="Karasova D."/>
            <person name="Kubasova T."/>
            <person name="Cizek A."/>
            <person name="Rychlik I."/>
        </authorList>
    </citation>
    <scope>NUCLEOTIDE SEQUENCE [LARGE SCALE GENOMIC DNA]</scope>
    <source>
        <strain evidence="3">An43</strain>
    </source>
</reference>
<organism evidence="2 3">
    <name type="scientific">Bacteroides clarus</name>
    <dbReference type="NCBI Taxonomy" id="626929"/>
    <lineage>
        <taxon>Bacteria</taxon>
        <taxon>Pseudomonadati</taxon>
        <taxon>Bacteroidota</taxon>
        <taxon>Bacteroidia</taxon>
        <taxon>Bacteroidales</taxon>
        <taxon>Bacteroidaceae</taxon>
        <taxon>Bacteroides</taxon>
    </lineage>
</organism>
<proteinExistence type="predicted"/>
<dbReference type="RefSeq" id="WP_087426843.1">
    <property type="nucleotide sequence ID" value="NZ_NFII01000020.1"/>
</dbReference>
<evidence type="ECO:0000313" key="2">
    <source>
        <dbReference type="EMBL" id="OUN99314.1"/>
    </source>
</evidence>
<protein>
    <recommendedName>
        <fullName evidence="4">DUF3575 domain-containing protein</fullName>
    </recommendedName>
</protein>
<sequence>MSKNLYILIISGMLSILSASGAFAQRLAVKSNLLADALASPNIEAELLVSTRWTLDFAAHYQPFAPRDNRRWKHWILQPEARRWLCTPFAGHFLGVHALGGRFNVGGVHLPFHILKGAREARYEGWFLGAGISYGYHWVLSPHWGMEAALGVGAVFLRSDRYRCGHCGSKQRDVKNKGYYGPTKAAVSIVYMIK</sequence>
<dbReference type="InterPro" id="IPR036709">
    <property type="entry name" value="Autotransporte_beta_dom_sf"/>
</dbReference>
<dbReference type="EMBL" id="NFII01000020">
    <property type="protein sequence ID" value="OUN99314.1"/>
    <property type="molecule type" value="Genomic_DNA"/>
</dbReference>
<keyword evidence="1" id="KW-0732">Signal</keyword>
<feature type="signal peptide" evidence="1">
    <location>
        <begin position="1"/>
        <end position="24"/>
    </location>
</feature>
<dbReference type="InterPro" id="IPR021958">
    <property type="entry name" value="DUF3575"/>
</dbReference>
<accession>A0A1Y3YNC9</accession>
<dbReference type="Proteomes" id="UP000195386">
    <property type="component" value="Unassembled WGS sequence"/>
</dbReference>